<sequence>MTVYQLVLTVKFLGAMGYAGGLIASFVTAEPLERKRAVHNIASPSLLATWCAGYALAALGGFRMFELWVVGGLALSVGSNLVLVYCVSRGKRGPLAFSCAALPLACVVGLMVLKPTWSQVFQ</sequence>
<dbReference type="EMBL" id="JEMB01001971">
    <property type="protein sequence ID" value="KYF84190.1"/>
    <property type="molecule type" value="Genomic_DNA"/>
</dbReference>
<feature type="transmembrane region" description="Helical" evidence="1">
    <location>
        <begin position="68"/>
        <end position="88"/>
    </location>
</feature>
<keyword evidence="1" id="KW-0812">Transmembrane</keyword>
<dbReference type="AlphaFoldDB" id="A0A150RVR5"/>
<dbReference type="Proteomes" id="UP000075635">
    <property type="component" value="Unassembled WGS sequence"/>
</dbReference>
<keyword evidence="1" id="KW-0472">Membrane</keyword>
<protein>
    <submittedName>
        <fullName evidence="2">Uncharacterized protein</fullName>
    </submittedName>
</protein>
<evidence type="ECO:0000313" key="2">
    <source>
        <dbReference type="EMBL" id="KYF84190.1"/>
    </source>
</evidence>
<reference evidence="2 3" key="1">
    <citation type="submission" date="2014-02" db="EMBL/GenBank/DDBJ databases">
        <title>The small core and large imbalanced accessory genome model reveals a collaborative survival strategy of Sorangium cellulosum strains in nature.</title>
        <authorList>
            <person name="Han K."/>
            <person name="Peng R."/>
            <person name="Blom J."/>
            <person name="Li Y.-Z."/>
        </authorList>
    </citation>
    <scope>NUCLEOTIDE SEQUENCE [LARGE SCALE GENOMIC DNA]</scope>
    <source>
        <strain evidence="2 3">So0011-07</strain>
    </source>
</reference>
<comment type="caution">
    <text evidence="2">The sequence shown here is derived from an EMBL/GenBank/DDBJ whole genome shotgun (WGS) entry which is preliminary data.</text>
</comment>
<gene>
    <name evidence="2" type="ORF">BE17_51655</name>
</gene>
<proteinExistence type="predicted"/>
<evidence type="ECO:0000256" key="1">
    <source>
        <dbReference type="SAM" id="Phobius"/>
    </source>
</evidence>
<organism evidence="2 3">
    <name type="scientific">Sorangium cellulosum</name>
    <name type="common">Polyangium cellulosum</name>
    <dbReference type="NCBI Taxonomy" id="56"/>
    <lineage>
        <taxon>Bacteria</taxon>
        <taxon>Pseudomonadati</taxon>
        <taxon>Myxococcota</taxon>
        <taxon>Polyangia</taxon>
        <taxon>Polyangiales</taxon>
        <taxon>Polyangiaceae</taxon>
        <taxon>Sorangium</taxon>
    </lineage>
</organism>
<name>A0A150RVR5_SORCE</name>
<keyword evidence="1" id="KW-1133">Transmembrane helix</keyword>
<evidence type="ECO:0000313" key="3">
    <source>
        <dbReference type="Proteomes" id="UP000075635"/>
    </source>
</evidence>
<feature type="transmembrane region" description="Helical" evidence="1">
    <location>
        <begin position="6"/>
        <end position="29"/>
    </location>
</feature>
<accession>A0A150RVR5</accession>
<feature type="transmembrane region" description="Helical" evidence="1">
    <location>
        <begin position="95"/>
        <end position="113"/>
    </location>
</feature>